<dbReference type="SUPFAM" id="SSF143100">
    <property type="entry name" value="TTHA1013/TTHA0281-like"/>
    <property type="match status" value="1"/>
</dbReference>
<name>A0A117SY53_9BACL</name>
<dbReference type="PANTHER" id="PTHR34504:SF4">
    <property type="entry name" value="ANTITOXIN HICB"/>
    <property type="match status" value="1"/>
</dbReference>
<dbReference type="AlphaFoldDB" id="A0A117SY53"/>
<dbReference type="OrthoDB" id="5419659at2"/>
<dbReference type="EMBL" id="LPVJ01000019">
    <property type="protein sequence ID" value="KUO96376.1"/>
    <property type="molecule type" value="Genomic_DNA"/>
</dbReference>
<dbReference type="EMBL" id="LPVJ01000055">
    <property type="protein sequence ID" value="KUO95213.1"/>
    <property type="molecule type" value="Genomic_DNA"/>
</dbReference>
<dbReference type="Proteomes" id="UP000053557">
    <property type="component" value="Unassembled WGS sequence"/>
</dbReference>
<dbReference type="Gene3D" id="3.30.160.250">
    <property type="match status" value="1"/>
</dbReference>
<evidence type="ECO:0000313" key="2">
    <source>
        <dbReference type="EMBL" id="KUO96376.1"/>
    </source>
</evidence>
<dbReference type="PANTHER" id="PTHR34504">
    <property type="entry name" value="ANTITOXIN HICB"/>
    <property type="match status" value="1"/>
</dbReference>
<evidence type="ECO:0008006" key="4">
    <source>
        <dbReference type="Google" id="ProtNLM"/>
    </source>
</evidence>
<gene>
    <name evidence="2" type="ORF">ATW55_03265</name>
    <name evidence="1" type="ORF">ATW55_15375</name>
</gene>
<sequence>MLKNLDRVKVVLKNGEDGYILAECPSIPGCRSQGKTRAEAITNIREAAELCLDVRRGEGWPLFEEPHTPIDPRADVIELEL</sequence>
<keyword evidence="3" id="KW-1185">Reference proteome</keyword>
<evidence type="ECO:0000313" key="1">
    <source>
        <dbReference type="EMBL" id="KUO95213.1"/>
    </source>
</evidence>
<comment type="caution">
    <text evidence="2">The sequence shown here is derived from an EMBL/GenBank/DDBJ whole genome shotgun (WGS) entry which is preliminary data.</text>
</comment>
<dbReference type="InterPro" id="IPR035069">
    <property type="entry name" value="TTHA1013/TTHA0281-like"/>
</dbReference>
<organism evidence="2 3">
    <name type="scientific">Ferroacidibacillus organovorans</name>
    <dbReference type="NCBI Taxonomy" id="1765683"/>
    <lineage>
        <taxon>Bacteria</taxon>
        <taxon>Bacillati</taxon>
        <taxon>Bacillota</taxon>
        <taxon>Bacilli</taxon>
        <taxon>Bacillales</taxon>
        <taxon>Alicyclobacillaceae</taxon>
        <taxon>Ferroacidibacillus</taxon>
    </lineage>
</organism>
<accession>A0A117SY53</accession>
<reference evidence="2 3" key="1">
    <citation type="submission" date="2015-12" db="EMBL/GenBank/DDBJ databases">
        <title>Draft genome sequence of Acidibacillus ferrooxidans ITV001, isolated from a chalcopyrite acid mine drainage site in Brazil.</title>
        <authorList>
            <person name="Dall'Agnol H."/>
            <person name="Nancucheo I."/>
            <person name="Johnson B."/>
            <person name="Oliveira R."/>
            <person name="Leite L."/>
            <person name="Pylro V."/>
            <person name="Nunes G.L."/>
            <person name="Tzotzos G."/>
            <person name="Fernandes G.R."/>
            <person name="Dutra J."/>
            <person name="Orellana S.C."/>
            <person name="Oliveira G."/>
        </authorList>
    </citation>
    <scope>NUCLEOTIDE SEQUENCE [LARGE SCALE GENOMIC DNA]</scope>
    <source>
        <strain evidence="2">ITV001</strain>
        <strain evidence="3">ITV01</strain>
    </source>
</reference>
<protein>
    <recommendedName>
        <fullName evidence="4">HicB-like antitoxin of toxin-antitoxin system domain-containing protein</fullName>
    </recommendedName>
</protein>
<dbReference type="InterPro" id="IPR051404">
    <property type="entry name" value="TA_system_antitoxin"/>
</dbReference>
<proteinExistence type="predicted"/>
<evidence type="ECO:0000313" key="3">
    <source>
        <dbReference type="Proteomes" id="UP000053557"/>
    </source>
</evidence>